<dbReference type="AlphaFoldDB" id="A0A841TR47"/>
<evidence type="ECO:0000313" key="2">
    <source>
        <dbReference type="Proteomes" id="UP000553776"/>
    </source>
</evidence>
<dbReference type="Pfam" id="PF10673">
    <property type="entry name" value="DUF2487"/>
    <property type="match status" value="1"/>
</dbReference>
<sequence length="142" mass="15881">MKFSELDHNGWAELQLYLDTCLLPVTGLTGLESPPEATDKAAKTGEWLSPLESAFRGRTVTLPAYHYYDAEDEEERRKLERYCERVKRTGFRYLAIVSGESGWRAADYPSADLIVAPGNDGEAPDPEAIRAAVASLWKKESK</sequence>
<evidence type="ECO:0000313" key="1">
    <source>
        <dbReference type="EMBL" id="MBB6690189.1"/>
    </source>
</evidence>
<reference evidence="1 2" key="1">
    <citation type="submission" date="2020-08" db="EMBL/GenBank/DDBJ databases">
        <title>Cohnella phylogeny.</title>
        <authorList>
            <person name="Dunlap C."/>
        </authorList>
    </citation>
    <scope>NUCLEOTIDE SEQUENCE [LARGE SCALE GENOMIC DNA]</scope>
    <source>
        <strain evidence="1 2">DSM 25239</strain>
    </source>
</reference>
<protein>
    <submittedName>
        <fullName evidence="1">DUF2487 family protein</fullName>
    </submittedName>
</protein>
<dbReference type="RefSeq" id="WP_185134216.1">
    <property type="nucleotide sequence ID" value="NZ_BORM01000005.1"/>
</dbReference>
<dbReference type="EMBL" id="JACJVR010000005">
    <property type="protein sequence ID" value="MBB6690189.1"/>
    <property type="molecule type" value="Genomic_DNA"/>
</dbReference>
<name>A0A841TR47_9BACL</name>
<organism evidence="1 2">
    <name type="scientific">Cohnella xylanilytica</name>
    <dbReference type="NCBI Taxonomy" id="557555"/>
    <lineage>
        <taxon>Bacteria</taxon>
        <taxon>Bacillati</taxon>
        <taxon>Bacillota</taxon>
        <taxon>Bacilli</taxon>
        <taxon>Bacillales</taxon>
        <taxon>Paenibacillaceae</taxon>
        <taxon>Cohnella</taxon>
    </lineage>
</organism>
<accession>A0A841TR47</accession>
<dbReference type="InterPro" id="IPR019615">
    <property type="entry name" value="DUF2487"/>
</dbReference>
<proteinExistence type="predicted"/>
<gene>
    <name evidence="1" type="ORF">H7B90_02135</name>
</gene>
<dbReference type="Proteomes" id="UP000553776">
    <property type="component" value="Unassembled WGS sequence"/>
</dbReference>
<keyword evidence="2" id="KW-1185">Reference proteome</keyword>
<comment type="caution">
    <text evidence="1">The sequence shown here is derived from an EMBL/GenBank/DDBJ whole genome shotgun (WGS) entry which is preliminary data.</text>
</comment>